<keyword evidence="7 9" id="KW-0539">Nucleus</keyword>
<reference evidence="12" key="1">
    <citation type="submission" date="2019-11" db="EMBL/GenBank/DDBJ databases">
        <authorList>
            <person name="Liu Y."/>
            <person name="Hou J."/>
            <person name="Li T.-Q."/>
            <person name="Guan C.-H."/>
            <person name="Wu X."/>
            <person name="Wu H.-Z."/>
            <person name="Ling F."/>
            <person name="Zhang R."/>
            <person name="Shi X.-G."/>
            <person name="Ren J.-P."/>
            <person name="Chen E.-F."/>
            <person name="Sun J.-M."/>
        </authorList>
    </citation>
    <scope>NUCLEOTIDE SEQUENCE</scope>
    <source>
        <strain evidence="12">Adult_tree_wgs_1</strain>
        <tissue evidence="12">Leaves</tissue>
    </source>
</reference>
<dbReference type="GO" id="GO:0005682">
    <property type="term" value="C:U5 snRNP"/>
    <property type="evidence" value="ECO:0007669"/>
    <property type="project" value="UniProtKB-UniRule"/>
</dbReference>
<sequence>MATTKVQRIMTQPIVLSIPSLPNHIYVFVYCLRSSVGALLLLVKLCSLLPSLIPDFWFFGLMHGRWLQNLIFRFLQSGFDEYMNLVLEDAEEVNVKKKSRKALGRILLKGDNITLMMNTYAILLIPYPMCLLNALAPINSTILPFILFAVFLQGQMKIDFHRCMGWLLGRSRL</sequence>
<evidence type="ECO:0000259" key="11">
    <source>
        <dbReference type="SMART" id="SM00651"/>
    </source>
</evidence>
<evidence type="ECO:0000313" key="13">
    <source>
        <dbReference type="Proteomes" id="UP000626092"/>
    </source>
</evidence>
<comment type="caution">
    <text evidence="12">The sequence shown here is derived from an EMBL/GenBank/DDBJ whole genome shotgun (WGS) entry which is preliminary data.</text>
</comment>
<comment type="similarity">
    <text evidence="2 9">Belongs to the snRNP Sm proteins family.</text>
</comment>
<keyword evidence="8 9" id="KW-0687">Ribonucleoprotein</keyword>
<name>A0A834GIM2_RHOSS</name>
<evidence type="ECO:0000256" key="8">
    <source>
        <dbReference type="ARBA" id="ARBA00023274"/>
    </source>
</evidence>
<keyword evidence="13" id="KW-1185">Reference proteome</keyword>
<dbReference type="SUPFAM" id="SSF50182">
    <property type="entry name" value="Sm-like ribonucleoproteins"/>
    <property type="match status" value="1"/>
</dbReference>
<dbReference type="InterPro" id="IPR027078">
    <property type="entry name" value="snRNP-E"/>
</dbReference>
<evidence type="ECO:0000256" key="5">
    <source>
        <dbReference type="ARBA" id="ARBA00022884"/>
    </source>
</evidence>
<feature type="transmembrane region" description="Helical" evidence="10">
    <location>
        <begin position="131"/>
        <end position="152"/>
    </location>
</feature>
<dbReference type="InterPro" id="IPR010920">
    <property type="entry name" value="LSM_dom_sf"/>
</dbReference>
<dbReference type="SMART" id="SM00651">
    <property type="entry name" value="Sm"/>
    <property type="match status" value="1"/>
</dbReference>
<dbReference type="GO" id="GO:0005686">
    <property type="term" value="C:U2 snRNP"/>
    <property type="evidence" value="ECO:0007669"/>
    <property type="project" value="UniProtKB-UniRule"/>
</dbReference>
<comment type="function">
    <text evidence="9">Plays a role in pre-mRNA splicing as a core component of the spliceosomal U1, U2, U4 and U5 small nuclear ribonucleoproteins (snRNPs), the building blocks of the spliceosome.</text>
</comment>
<evidence type="ECO:0000256" key="4">
    <source>
        <dbReference type="ARBA" id="ARBA00022728"/>
    </source>
</evidence>
<keyword evidence="5 9" id="KW-0694">RNA-binding</keyword>
<proteinExistence type="inferred from homology"/>
<dbReference type="AlphaFoldDB" id="A0A834GIM2"/>
<evidence type="ECO:0000256" key="2">
    <source>
        <dbReference type="ARBA" id="ARBA00006850"/>
    </source>
</evidence>
<organism evidence="12 13">
    <name type="scientific">Rhododendron simsii</name>
    <name type="common">Sims's rhododendron</name>
    <dbReference type="NCBI Taxonomy" id="118357"/>
    <lineage>
        <taxon>Eukaryota</taxon>
        <taxon>Viridiplantae</taxon>
        <taxon>Streptophyta</taxon>
        <taxon>Embryophyta</taxon>
        <taxon>Tracheophyta</taxon>
        <taxon>Spermatophyta</taxon>
        <taxon>Magnoliopsida</taxon>
        <taxon>eudicotyledons</taxon>
        <taxon>Gunneridae</taxon>
        <taxon>Pentapetalae</taxon>
        <taxon>asterids</taxon>
        <taxon>Ericales</taxon>
        <taxon>Ericaceae</taxon>
        <taxon>Ericoideae</taxon>
        <taxon>Rhodoreae</taxon>
        <taxon>Rhododendron</taxon>
    </lineage>
</organism>
<evidence type="ECO:0000313" key="12">
    <source>
        <dbReference type="EMBL" id="KAF7135934.1"/>
    </source>
</evidence>
<evidence type="ECO:0000256" key="7">
    <source>
        <dbReference type="ARBA" id="ARBA00023242"/>
    </source>
</evidence>
<accession>A0A834GIM2</accession>
<dbReference type="GO" id="GO:0005685">
    <property type="term" value="C:U1 snRNP"/>
    <property type="evidence" value="ECO:0007669"/>
    <property type="project" value="UniProtKB-UniRule"/>
</dbReference>
<gene>
    <name evidence="12" type="ORF">RHSIM_Rhsim08G0246800</name>
</gene>
<dbReference type="GO" id="GO:0046540">
    <property type="term" value="C:U4/U6 x U5 tri-snRNP complex"/>
    <property type="evidence" value="ECO:0007669"/>
    <property type="project" value="UniProtKB-UniRule"/>
</dbReference>
<evidence type="ECO:0000256" key="3">
    <source>
        <dbReference type="ARBA" id="ARBA00022664"/>
    </source>
</evidence>
<evidence type="ECO:0000256" key="10">
    <source>
        <dbReference type="SAM" id="Phobius"/>
    </source>
</evidence>
<dbReference type="Pfam" id="PF01423">
    <property type="entry name" value="LSM"/>
    <property type="match status" value="1"/>
</dbReference>
<keyword evidence="10" id="KW-0812">Transmembrane</keyword>
<keyword evidence="3 9" id="KW-0507">mRNA processing</keyword>
<dbReference type="PANTHER" id="PTHR11193">
    <property type="entry name" value="SMALL NUCLEAR RIBONUCLEOPROTEIN E"/>
    <property type="match status" value="1"/>
</dbReference>
<dbReference type="GO" id="GO:0005687">
    <property type="term" value="C:U4 snRNP"/>
    <property type="evidence" value="ECO:0007669"/>
    <property type="project" value="UniProtKB-UniRule"/>
</dbReference>
<evidence type="ECO:0000256" key="9">
    <source>
        <dbReference type="RuleBase" id="RU365053"/>
    </source>
</evidence>
<dbReference type="OrthoDB" id="25620at2759"/>
<protein>
    <recommendedName>
        <fullName evidence="9">Small nuclear ribonucleoprotein E</fullName>
        <shortName evidence="9">snRNP-E</shortName>
    </recommendedName>
    <alternativeName>
        <fullName evidence="9">Sm protein E</fullName>
    </alternativeName>
</protein>
<dbReference type="GO" id="GO:0005681">
    <property type="term" value="C:spliceosomal complex"/>
    <property type="evidence" value="ECO:0007669"/>
    <property type="project" value="UniProtKB-KW"/>
</dbReference>
<dbReference type="Gene3D" id="2.30.30.100">
    <property type="match status" value="1"/>
</dbReference>
<dbReference type="EMBL" id="WJXA01000008">
    <property type="protein sequence ID" value="KAF7135934.1"/>
    <property type="molecule type" value="Genomic_DNA"/>
</dbReference>
<dbReference type="GO" id="GO:0000387">
    <property type="term" value="P:spliceosomal snRNP assembly"/>
    <property type="evidence" value="ECO:0007669"/>
    <property type="project" value="UniProtKB-UniRule"/>
</dbReference>
<dbReference type="CDD" id="cd01718">
    <property type="entry name" value="Sm_E"/>
    <property type="match status" value="1"/>
</dbReference>
<keyword evidence="10" id="KW-0472">Membrane</keyword>
<dbReference type="InterPro" id="IPR001163">
    <property type="entry name" value="Sm_dom_euk/arc"/>
</dbReference>
<comment type="subcellular location">
    <subcellularLocation>
        <location evidence="1 9">Nucleus</location>
    </subcellularLocation>
</comment>
<feature type="domain" description="Sm" evidence="11">
    <location>
        <begin position="69"/>
        <end position="118"/>
    </location>
</feature>
<keyword evidence="4 9" id="KW-0747">Spliceosome</keyword>
<keyword evidence="6 9" id="KW-0508">mRNA splicing</keyword>
<evidence type="ECO:0000256" key="6">
    <source>
        <dbReference type="ARBA" id="ARBA00023187"/>
    </source>
</evidence>
<dbReference type="GO" id="GO:0003723">
    <property type="term" value="F:RNA binding"/>
    <property type="evidence" value="ECO:0007669"/>
    <property type="project" value="UniProtKB-KW"/>
</dbReference>
<dbReference type="Proteomes" id="UP000626092">
    <property type="component" value="Unassembled WGS sequence"/>
</dbReference>
<evidence type="ECO:0000256" key="1">
    <source>
        <dbReference type="ARBA" id="ARBA00004123"/>
    </source>
</evidence>
<keyword evidence="10" id="KW-1133">Transmembrane helix</keyword>